<reference evidence="3" key="1">
    <citation type="submission" date="2022-08" db="EMBL/GenBank/DDBJ databases">
        <title>Metatranscriptomics reveals the diversity of tick virome in northwest China.</title>
        <authorList>
            <person name="Kong Y."/>
            <person name="Li Y."/>
            <person name="Zhang G."/>
            <person name="Jiang L."/>
            <person name="Wang P."/>
            <person name="Zhang S."/>
            <person name="Zheng X."/>
        </authorList>
    </citation>
    <scope>NUCLEOTIDE SEQUENCE</scope>
    <source>
        <strain evidence="3">FY19-20</strain>
    </source>
</reference>
<dbReference type="EMBL" id="OP313012">
    <property type="protein sequence ID" value="UXL90876.1"/>
    <property type="molecule type" value="Viral_cRNA"/>
</dbReference>
<name>A0A977R7T2_9RHAB</name>
<keyword evidence="2" id="KW-1133">Transmembrane helix</keyword>
<organism evidence="3">
    <name type="scientific">Fuyun tick rhabdovirus</name>
    <dbReference type="NCBI Taxonomy" id="2977134"/>
    <lineage>
        <taxon>Viruses</taxon>
        <taxon>Riboviria</taxon>
        <taxon>Orthornavirae</taxon>
        <taxon>Negarnaviricota</taxon>
        <taxon>Haploviricotina</taxon>
        <taxon>Monjiviricetes</taxon>
        <taxon>Mononegavirales</taxon>
        <taxon>Rhabdoviridae</taxon>
        <taxon>Deltarhabdovirinae</taxon>
        <taxon>Gammaricinrhavirus</taxon>
        <taxon>Gammaricinrhavirus fuyun</taxon>
    </lineage>
</organism>
<sequence length="760" mass="84965">MTLTCQGVWLVFCLLAASAFPLTHIRHIGRKYVTEGSATARYSYRESRSHSVYPLHLNPRRPLKKGQTLPSVTFPADAGFRPNIPSLKLLSSMAPPPVSRKHNKRDFAQTPTTIKYQSHAELSVPAQISALFDRVDIRQTPLIKCGGSSPGRILPIPPRPTCVKPVNQRKFHYYPTAVHLLKQDLTSWSIQAVECRTKRIFRRCTVYFFGAQEKAQWEEDVALSISDCPSHLSPQSALSFRTSEKSSQILIQGAEPDYPCSWTGTSVTSADIHYRITTTALINHHDMTIHSPVSTTSMCTASQESCPTASKGWLVWDFKGYPHSDRCPLQLSQHLACSTRLSTTANHLIIQCNKAHLMFHLLITVGNTLSPPTPVYNCSSIPDIASSVYTTEEGYLISLSINRQSLPAWLTTIQLNFPPGLSAWSSHKLCSAPGADPHSCQGQSTRRSASQSPPTHDQSSYGVSQLTSGLSRSELEWSLEMMASMDQGMISEINDVFCHLFQAKWDHFVSLAKSDQKTAVSLIMGSPQWTGIMMKGFVHAWRCSNITKYRFKANPLHHPRWPIEYSDGITIHQGFLESPSMEIHESPGVLSSKFKGAPFLYPYNRTHAIGLYNNTGKLFARSPLFQPLSAQEQDIIFSSVPLYSISELTDHKDLWDSIDQLKKYTQALSTSVVPSWDSSDTTLNGEHTSHTTPKIHPSWTNPFCQLFGSVLGPIIQTLTEVIAFLVAFYLIIYCVVSWVRRCVSPSQSSRRPQYPPHDEL</sequence>
<keyword evidence="2" id="KW-0812">Transmembrane</keyword>
<proteinExistence type="predicted"/>
<accession>A0A977R7T2</accession>
<evidence type="ECO:0000256" key="1">
    <source>
        <dbReference type="SAM" id="MobiDB-lite"/>
    </source>
</evidence>
<feature type="transmembrane region" description="Helical" evidence="2">
    <location>
        <begin position="721"/>
        <end position="739"/>
    </location>
</feature>
<evidence type="ECO:0000256" key="2">
    <source>
        <dbReference type="SAM" id="Phobius"/>
    </source>
</evidence>
<evidence type="ECO:0000313" key="3">
    <source>
        <dbReference type="EMBL" id="UXL90876.1"/>
    </source>
</evidence>
<feature type="compositionally biased region" description="Polar residues" evidence="1">
    <location>
        <begin position="440"/>
        <end position="467"/>
    </location>
</feature>
<keyword evidence="2" id="KW-0472">Membrane</keyword>
<gene>
    <name evidence="3" type="primary">G</name>
</gene>
<protein>
    <submittedName>
        <fullName evidence="3">Matrix protein</fullName>
    </submittedName>
</protein>
<feature type="region of interest" description="Disordered" evidence="1">
    <location>
        <begin position="435"/>
        <end position="467"/>
    </location>
</feature>